<evidence type="ECO:0000259" key="5">
    <source>
        <dbReference type="Pfam" id="PF13874"/>
    </source>
</evidence>
<comment type="subcellular location">
    <subcellularLocation>
        <location evidence="1">Nucleus</location>
    </subcellularLocation>
</comment>
<keyword evidence="2" id="KW-0813">Transport</keyword>
<evidence type="ECO:0000256" key="1">
    <source>
        <dbReference type="ARBA" id="ARBA00004123"/>
    </source>
</evidence>
<dbReference type="InterPro" id="IPR024864">
    <property type="entry name" value="Nup54/Nup57/Nup44"/>
</dbReference>
<dbReference type="PANTHER" id="PTHR13000">
    <property type="entry name" value="NUCLEOPORIN P54"/>
    <property type="match status" value="1"/>
</dbReference>
<dbReference type="AlphaFoldDB" id="A0A077WJF4"/>
<organism evidence="6">
    <name type="scientific">Lichtheimia ramosa</name>
    <dbReference type="NCBI Taxonomy" id="688394"/>
    <lineage>
        <taxon>Eukaryota</taxon>
        <taxon>Fungi</taxon>
        <taxon>Fungi incertae sedis</taxon>
        <taxon>Mucoromycota</taxon>
        <taxon>Mucoromycotina</taxon>
        <taxon>Mucoromycetes</taxon>
        <taxon>Mucorales</taxon>
        <taxon>Lichtheimiaceae</taxon>
        <taxon>Lichtheimia</taxon>
    </lineage>
</organism>
<evidence type="ECO:0000256" key="4">
    <source>
        <dbReference type="SAM" id="MobiDB-lite"/>
    </source>
</evidence>
<accession>A0A077WJF4</accession>
<reference evidence="6" key="1">
    <citation type="journal article" date="2014" name="Genome Announc.">
        <title>De novo whole-genome sequence and genome annotation of Lichtheimia ramosa.</title>
        <authorList>
            <person name="Linde J."/>
            <person name="Schwartze V."/>
            <person name="Binder U."/>
            <person name="Lass-Florl C."/>
            <person name="Voigt K."/>
            <person name="Horn F."/>
        </authorList>
    </citation>
    <scope>NUCLEOTIDE SEQUENCE</scope>
    <source>
        <strain evidence="6">JMRC FSU:6197</strain>
    </source>
</reference>
<feature type="region of interest" description="Disordered" evidence="4">
    <location>
        <begin position="104"/>
        <end position="151"/>
    </location>
</feature>
<evidence type="ECO:0000256" key="2">
    <source>
        <dbReference type="ARBA" id="ARBA00022448"/>
    </source>
</evidence>
<dbReference type="Gene3D" id="1.20.5.490">
    <property type="entry name" value="Single helix bin"/>
    <property type="match status" value="1"/>
</dbReference>
<dbReference type="GO" id="GO:0006607">
    <property type="term" value="P:NLS-bearing protein import into nucleus"/>
    <property type="evidence" value="ECO:0007669"/>
    <property type="project" value="TreeGrafter"/>
</dbReference>
<feature type="compositionally biased region" description="Low complexity" evidence="4">
    <location>
        <begin position="104"/>
        <end position="127"/>
    </location>
</feature>
<feature type="compositionally biased region" description="Low complexity" evidence="4">
    <location>
        <begin position="198"/>
        <end position="214"/>
    </location>
</feature>
<name>A0A077WJF4_9FUNG</name>
<sequence length="482" mass="52436">MAFTFGSSSSQPSTGFGATTGSATGFGTTPATTNTSAGTLFGAGTANATNNTSAGTLFGTNTGNAASSTPFGTTNNTTNAAGTLFGGTATSTAGGAAPGNTFGFGNTSTAPTSSATTAAPGTSTFGFGNTNPSATAFGQKQNTGFGTTTGNTGFGLGSTGFGGQNTTGFNLGSTNNTSIFGQQRPQTGAGSGLSTFNGQQPLYPQQQQQQQQQQLGQQQQQQQQQNVWQQLALIRAHWDPSSHLCQFRHYFYNVVPANERHRYTRPADQDEHLWNEAMQNNPDPATMVPVLATGFGDVLKRMEMQDIQLDAHKKTMMEIGERLETVQQKYMLGSLVKLEEQRRRHTDLTQRLIRMLKYVQVLRYKGFPLHDDEHRLMEVLKQMTEQSLTPEQLNNRLRESWATLQAIKRKRASGNQEGYEAAWRATSKEDMARIAELLSHEQEGMRHVSNTLQKDLESIQTIEENLKSQMKRDKKSNILITS</sequence>
<feature type="compositionally biased region" description="Polar residues" evidence="4">
    <location>
        <begin position="173"/>
        <end position="197"/>
    </location>
</feature>
<protein>
    <recommendedName>
        <fullName evidence="5">Nucleoporin Nup54 alpha-helical domain-containing protein</fullName>
    </recommendedName>
</protein>
<dbReference type="EMBL" id="LK023324">
    <property type="protein sequence ID" value="CDS07274.1"/>
    <property type="molecule type" value="Genomic_DNA"/>
</dbReference>
<evidence type="ECO:0000313" key="6">
    <source>
        <dbReference type="EMBL" id="CDS07274.1"/>
    </source>
</evidence>
<dbReference type="Pfam" id="PF13874">
    <property type="entry name" value="Nup54"/>
    <property type="match status" value="1"/>
</dbReference>
<dbReference type="GO" id="GO:0017056">
    <property type="term" value="F:structural constituent of nuclear pore"/>
    <property type="evidence" value="ECO:0007669"/>
    <property type="project" value="TreeGrafter"/>
</dbReference>
<dbReference type="GO" id="GO:0006999">
    <property type="term" value="P:nuclear pore organization"/>
    <property type="evidence" value="ECO:0007669"/>
    <property type="project" value="TreeGrafter"/>
</dbReference>
<feature type="domain" description="Nucleoporin Nup54 alpha-helical" evidence="5">
    <location>
        <begin position="265"/>
        <end position="404"/>
    </location>
</feature>
<keyword evidence="3" id="KW-0539">Nucleus</keyword>
<dbReference type="GO" id="GO:0044613">
    <property type="term" value="C:nuclear pore central transport channel"/>
    <property type="evidence" value="ECO:0007669"/>
    <property type="project" value="TreeGrafter"/>
</dbReference>
<dbReference type="PANTHER" id="PTHR13000:SF0">
    <property type="entry name" value="NUCLEOPORIN P54"/>
    <property type="match status" value="1"/>
</dbReference>
<dbReference type="GO" id="GO:0036228">
    <property type="term" value="P:protein localization to nuclear inner membrane"/>
    <property type="evidence" value="ECO:0007669"/>
    <property type="project" value="TreeGrafter"/>
</dbReference>
<gene>
    <name evidence="6" type="ORF">LRAMOSA01223</name>
</gene>
<evidence type="ECO:0000256" key="3">
    <source>
        <dbReference type="ARBA" id="ARBA00023242"/>
    </source>
</evidence>
<proteinExistence type="predicted"/>
<feature type="compositionally biased region" description="Low complexity" evidence="4">
    <location>
        <begin position="138"/>
        <end position="151"/>
    </location>
</feature>
<feature type="region of interest" description="Disordered" evidence="4">
    <location>
        <begin position="167"/>
        <end position="214"/>
    </location>
</feature>
<dbReference type="OrthoDB" id="6162375at2759"/>
<dbReference type="InterPro" id="IPR025712">
    <property type="entry name" value="Nup54_alpha-helical_dom"/>
</dbReference>